<dbReference type="GO" id="GO:0035025">
    <property type="term" value="P:positive regulation of Rho protein signal transduction"/>
    <property type="evidence" value="ECO:0007669"/>
    <property type="project" value="TreeGrafter"/>
</dbReference>
<sequence length="141" mass="16058">MRCWLRTEEMALEELMQRLNAVSRCTDEIMHQDIIPLYAADIQDQLKKQFAYLSGGRGGDGCPVITFPDYPAFSEIPEKEFQNVLTYLTSIPRKAGKFLRTAPSKHKNGTAWKMSRCTGRLTWLSGELVTLSCSTKTAHRR</sequence>
<dbReference type="Ensembl" id="ENSAZOT00000020092.1">
    <property type="protein sequence ID" value="ENSAZOP00000018701.1"/>
    <property type="gene ID" value="ENSAZOG00000012151.1"/>
</dbReference>
<dbReference type="GO" id="GO:0005085">
    <property type="term" value="F:guanyl-nucleotide exchange factor activity"/>
    <property type="evidence" value="ECO:0007669"/>
    <property type="project" value="UniProtKB-KW"/>
</dbReference>
<protein>
    <recommendedName>
        <fullName evidence="4">MCF2L</fullName>
    </recommendedName>
</protein>
<organism evidence="2 3">
    <name type="scientific">Anas zonorhyncha</name>
    <name type="common">Eastern spot-billed duck</name>
    <dbReference type="NCBI Taxonomy" id="75864"/>
    <lineage>
        <taxon>Eukaryota</taxon>
        <taxon>Metazoa</taxon>
        <taxon>Chordata</taxon>
        <taxon>Craniata</taxon>
        <taxon>Vertebrata</taxon>
        <taxon>Euteleostomi</taxon>
        <taxon>Archelosauria</taxon>
        <taxon>Archosauria</taxon>
        <taxon>Dinosauria</taxon>
        <taxon>Saurischia</taxon>
        <taxon>Theropoda</taxon>
        <taxon>Coelurosauria</taxon>
        <taxon>Aves</taxon>
        <taxon>Neognathae</taxon>
        <taxon>Galloanserae</taxon>
        <taxon>Anseriformes</taxon>
        <taxon>Anatidae</taxon>
        <taxon>Anatinae</taxon>
        <taxon>Anas</taxon>
    </lineage>
</organism>
<reference evidence="2" key="1">
    <citation type="submission" date="2025-08" db="UniProtKB">
        <authorList>
            <consortium name="Ensembl"/>
        </authorList>
    </citation>
    <scope>IDENTIFICATION</scope>
</reference>
<dbReference type="PANTHER" id="PTHR22826">
    <property type="entry name" value="RHO GUANINE EXCHANGE FACTOR-RELATED"/>
    <property type="match status" value="1"/>
</dbReference>
<dbReference type="Proteomes" id="UP000694549">
    <property type="component" value="Unplaced"/>
</dbReference>
<dbReference type="GO" id="GO:0005737">
    <property type="term" value="C:cytoplasm"/>
    <property type="evidence" value="ECO:0007669"/>
    <property type="project" value="TreeGrafter"/>
</dbReference>
<accession>A0A8B9V3T7</accession>
<proteinExistence type="predicted"/>
<dbReference type="InterPro" id="IPR051336">
    <property type="entry name" value="RhoGEF_Guanine_NuclExch_SF"/>
</dbReference>
<keyword evidence="1" id="KW-0344">Guanine-nucleotide releasing factor</keyword>
<name>A0A8B9V3T7_9AVES</name>
<reference evidence="2" key="2">
    <citation type="submission" date="2025-09" db="UniProtKB">
        <authorList>
            <consortium name="Ensembl"/>
        </authorList>
    </citation>
    <scope>IDENTIFICATION</scope>
</reference>
<dbReference type="AlphaFoldDB" id="A0A8B9V3T7"/>
<evidence type="ECO:0000256" key="1">
    <source>
        <dbReference type="ARBA" id="ARBA00022658"/>
    </source>
</evidence>
<dbReference type="PANTHER" id="PTHR22826:SF115">
    <property type="entry name" value="GUANINE NUCLEOTIDE EXCHANGE FACTOR DBS"/>
    <property type="match status" value="1"/>
</dbReference>
<evidence type="ECO:0008006" key="4">
    <source>
        <dbReference type="Google" id="ProtNLM"/>
    </source>
</evidence>
<evidence type="ECO:0000313" key="3">
    <source>
        <dbReference type="Proteomes" id="UP000694549"/>
    </source>
</evidence>
<evidence type="ECO:0000313" key="2">
    <source>
        <dbReference type="Ensembl" id="ENSAZOP00000018701.1"/>
    </source>
</evidence>
<keyword evidence="3" id="KW-1185">Reference proteome</keyword>